<gene>
    <name evidence="1" type="ORF">THSYN_01210</name>
</gene>
<organism evidence="1 2">
    <name type="scientific">Candidatus Thiodictyon syntrophicum</name>
    <dbReference type="NCBI Taxonomy" id="1166950"/>
    <lineage>
        <taxon>Bacteria</taxon>
        <taxon>Pseudomonadati</taxon>
        <taxon>Pseudomonadota</taxon>
        <taxon>Gammaproteobacteria</taxon>
        <taxon>Chromatiales</taxon>
        <taxon>Chromatiaceae</taxon>
        <taxon>Thiodictyon</taxon>
    </lineage>
</organism>
<dbReference type="EMBL" id="CP020370">
    <property type="protein sequence ID" value="AUB79710.1"/>
    <property type="molecule type" value="Genomic_DNA"/>
</dbReference>
<evidence type="ECO:0008006" key="3">
    <source>
        <dbReference type="Google" id="ProtNLM"/>
    </source>
</evidence>
<protein>
    <recommendedName>
        <fullName evidence="3">Nucleotide-diphospho-sugar transferase domain-containing protein</fullName>
    </recommendedName>
</protein>
<dbReference type="OrthoDB" id="8561892at2"/>
<proteinExistence type="predicted"/>
<dbReference type="KEGG" id="tsy:THSYN_01210"/>
<evidence type="ECO:0000313" key="2">
    <source>
        <dbReference type="Proteomes" id="UP000232638"/>
    </source>
</evidence>
<dbReference type="RefSeq" id="WP_100917528.1">
    <property type="nucleotide sequence ID" value="NZ_CP020370.1"/>
</dbReference>
<reference evidence="1 2" key="1">
    <citation type="submission" date="2017-03" db="EMBL/GenBank/DDBJ databases">
        <title>Complete genome sequence of Candidatus 'Thiodictyon syntrophicum' sp. nov. strain Cad16T, a photolithoautotroph purple sulfur bacterium isolated from an alpine meromictic lake.</title>
        <authorList>
            <person name="Luedin S.M."/>
            <person name="Pothier J.F."/>
            <person name="Danza F."/>
            <person name="Storelli N."/>
            <person name="Wittwer M."/>
            <person name="Tonolla M."/>
        </authorList>
    </citation>
    <scope>NUCLEOTIDE SEQUENCE [LARGE SCALE GENOMIC DNA]</scope>
    <source>
        <strain evidence="1 2">Cad16T</strain>
    </source>
</reference>
<accession>A0A2K8U297</accession>
<evidence type="ECO:0000313" key="1">
    <source>
        <dbReference type="EMBL" id="AUB79710.1"/>
    </source>
</evidence>
<sequence>MSDTTRVLSPGLPLTTTLFLERHLPWRFADYLEVKNELALRGKYREWVEATAPVPVAGTGAGVEVHQLLGHRHVGMGLWSLKSLVTAAQTEFGVVVHDDGSLNADDRSLMRRHLPGVQMIARGDADAAVRERLADYPACTSFRFGEVLVGNHRGQSYNMFIMSLILFDMNLLTDADKIIILDADVLFFRRPDLIADWASDPADTRVFYSVEGYAPKRGRDGNFSFGPKVARTLNSGLLCLSKSQVYDLDRIEAWVGGNPDLMYTSPVFEQLCYSYLIKSRADAVELDPALYGFNYTTPASIATHFGMKRGFYENLPRALAVIAGGR</sequence>
<name>A0A2K8U297_9GAMM</name>
<dbReference type="Proteomes" id="UP000232638">
    <property type="component" value="Chromosome"/>
</dbReference>
<keyword evidence="2" id="KW-1185">Reference proteome</keyword>
<dbReference type="AlphaFoldDB" id="A0A2K8U297"/>
<dbReference type="InterPro" id="IPR029044">
    <property type="entry name" value="Nucleotide-diphossugar_trans"/>
</dbReference>
<dbReference type="SUPFAM" id="SSF53448">
    <property type="entry name" value="Nucleotide-diphospho-sugar transferases"/>
    <property type="match status" value="1"/>
</dbReference>